<evidence type="ECO:0000259" key="7">
    <source>
        <dbReference type="Pfam" id="PF01138"/>
    </source>
</evidence>
<feature type="domain" description="Exoribonuclease phosphorolytic" evidence="7">
    <location>
        <begin position="89"/>
        <end position="216"/>
    </location>
</feature>
<dbReference type="Proteomes" id="UP000198287">
    <property type="component" value="Unassembled WGS sequence"/>
</dbReference>
<dbReference type="PANTHER" id="PTHR11953:SF1">
    <property type="entry name" value="EXOSOME COMPLEX COMPONENT RRP46"/>
    <property type="match status" value="1"/>
</dbReference>
<dbReference type="Pfam" id="PF01138">
    <property type="entry name" value="RNase_PH"/>
    <property type="match status" value="1"/>
</dbReference>
<feature type="compositionally biased region" description="Acidic residues" evidence="6">
    <location>
        <begin position="49"/>
        <end position="58"/>
    </location>
</feature>
<comment type="caution">
    <text evidence="8">The sequence shown here is derived from an EMBL/GenBank/DDBJ whole genome shotgun (WGS) entry which is preliminary data.</text>
</comment>
<dbReference type="GO" id="GO:0000176">
    <property type="term" value="C:nuclear exosome (RNase complex)"/>
    <property type="evidence" value="ECO:0007669"/>
    <property type="project" value="TreeGrafter"/>
</dbReference>
<keyword evidence="9" id="KW-1185">Reference proteome</keyword>
<keyword evidence="3" id="KW-0698">rRNA processing</keyword>
<dbReference type="GO" id="GO:0016075">
    <property type="term" value="P:rRNA catabolic process"/>
    <property type="evidence" value="ECO:0007669"/>
    <property type="project" value="TreeGrafter"/>
</dbReference>
<dbReference type="PANTHER" id="PTHR11953">
    <property type="entry name" value="EXOSOME COMPLEX COMPONENT"/>
    <property type="match status" value="1"/>
</dbReference>
<proteinExistence type="inferred from homology"/>
<dbReference type="AlphaFoldDB" id="A0A226EUD5"/>
<protein>
    <submittedName>
        <fullName evidence="8">Exosome complex component RRP46</fullName>
    </submittedName>
</protein>
<accession>A0A226EUD5</accession>
<dbReference type="InterPro" id="IPR001247">
    <property type="entry name" value="ExoRNase_PH_dom1"/>
</dbReference>
<dbReference type="GO" id="GO:0006364">
    <property type="term" value="P:rRNA processing"/>
    <property type="evidence" value="ECO:0007669"/>
    <property type="project" value="UniProtKB-KW"/>
</dbReference>
<dbReference type="OrthoDB" id="27298at2759"/>
<dbReference type="GO" id="GO:0000177">
    <property type="term" value="C:cytoplasmic exosome (RNase complex)"/>
    <property type="evidence" value="ECO:0007669"/>
    <property type="project" value="TreeGrafter"/>
</dbReference>
<evidence type="ECO:0000313" key="9">
    <source>
        <dbReference type="Proteomes" id="UP000198287"/>
    </source>
</evidence>
<keyword evidence="5" id="KW-0539">Nucleus</keyword>
<gene>
    <name evidence="8" type="ORF">Fcan01_05543</name>
</gene>
<dbReference type="Gene3D" id="3.30.230.70">
    <property type="entry name" value="GHMP Kinase, N-terminal domain"/>
    <property type="match status" value="1"/>
</dbReference>
<comment type="subcellular location">
    <subcellularLocation>
        <location evidence="1">Nucleus</location>
    </subcellularLocation>
</comment>
<organism evidence="8 9">
    <name type="scientific">Folsomia candida</name>
    <name type="common">Springtail</name>
    <dbReference type="NCBI Taxonomy" id="158441"/>
    <lineage>
        <taxon>Eukaryota</taxon>
        <taxon>Metazoa</taxon>
        <taxon>Ecdysozoa</taxon>
        <taxon>Arthropoda</taxon>
        <taxon>Hexapoda</taxon>
        <taxon>Collembola</taxon>
        <taxon>Entomobryomorpha</taxon>
        <taxon>Isotomoidea</taxon>
        <taxon>Isotomidae</taxon>
        <taxon>Proisotominae</taxon>
        <taxon>Folsomia</taxon>
    </lineage>
</organism>
<dbReference type="InterPro" id="IPR027408">
    <property type="entry name" value="PNPase/RNase_PH_dom_sf"/>
</dbReference>
<dbReference type="EMBL" id="LNIX01000002">
    <property type="protein sequence ID" value="OXA60828.1"/>
    <property type="molecule type" value="Genomic_DNA"/>
</dbReference>
<dbReference type="GO" id="GO:0005730">
    <property type="term" value="C:nucleolus"/>
    <property type="evidence" value="ECO:0007669"/>
    <property type="project" value="TreeGrafter"/>
</dbReference>
<keyword evidence="4" id="KW-0271">Exosome</keyword>
<evidence type="ECO:0000256" key="5">
    <source>
        <dbReference type="ARBA" id="ARBA00023242"/>
    </source>
</evidence>
<feature type="compositionally biased region" description="Acidic residues" evidence="6">
    <location>
        <begin position="336"/>
        <end position="350"/>
    </location>
</feature>
<comment type="similarity">
    <text evidence="2">Belongs to the RNase PH family.</text>
</comment>
<dbReference type="InterPro" id="IPR050080">
    <property type="entry name" value="RNase_PH"/>
</dbReference>
<evidence type="ECO:0000256" key="4">
    <source>
        <dbReference type="ARBA" id="ARBA00022835"/>
    </source>
</evidence>
<dbReference type="GO" id="GO:0071028">
    <property type="term" value="P:nuclear mRNA surveillance"/>
    <property type="evidence" value="ECO:0007669"/>
    <property type="project" value="TreeGrafter"/>
</dbReference>
<feature type="region of interest" description="Disordered" evidence="6">
    <location>
        <begin position="1"/>
        <end position="64"/>
    </location>
</feature>
<evidence type="ECO:0000256" key="3">
    <source>
        <dbReference type="ARBA" id="ARBA00022552"/>
    </source>
</evidence>
<evidence type="ECO:0000313" key="8">
    <source>
        <dbReference type="EMBL" id="OXA60828.1"/>
    </source>
</evidence>
<sequence length="356" mass="39541">MPRGKSNNKSNKKTKKEEVNKMTKLIPPAREPEVMDVDDTGGDETGGAAEEEEEEETQDFGPEFNPTHFQFLVEEKSEQFFEGQFQIGRPIRAAHNFLENPHGAVKLFQGDTCALCAVYGPTEIRMSKELPHRAAVDVLFRPKITGTSKQSQMTGWDSTLEERAIEAKLVGILESVLYLEDDMGAGFNIILHEFENDGCLFSTCINASALALLNAGCSMRCCFAGVTILVNETNNTLIVDPSQSQIDSGFDAMITFVLSNDGHVLFSSIQGRTKTNMIRLCLRQASEACKEIFVFQKQLQLQECSDFINGHSAVKPVNARGLKDEDIKVKLEDMKIDEDEENYEDLDDGEVSSSDS</sequence>
<evidence type="ECO:0000256" key="6">
    <source>
        <dbReference type="SAM" id="MobiDB-lite"/>
    </source>
</evidence>
<dbReference type="SUPFAM" id="SSF55666">
    <property type="entry name" value="Ribonuclease PH domain 2-like"/>
    <property type="match status" value="1"/>
</dbReference>
<dbReference type="GO" id="GO:0034475">
    <property type="term" value="P:U4 snRNA 3'-end processing"/>
    <property type="evidence" value="ECO:0007669"/>
    <property type="project" value="TreeGrafter"/>
</dbReference>
<dbReference type="STRING" id="158441.A0A226EUD5"/>
<dbReference type="InterPro" id="IPR036345">
    <property type="entry name" value="ExoRNase_PH_dom2_sf"/>
</dbReference>
<dbReference type="GO" id="GO:0071051">
    <property type="term" value="P:poly(A)-dependent snoRNA 3'-end processing"/>
    <property type="evidence" value="ECO:0007669"/>
    <property type="project" value="TreeGrafter"/>
</dbReference>
<evidence type="ECO:0000256" key="1">
    <source>
        <dbReference type="ARBA" id="ARBA00004123"/>
    </source>
</evidence>
<reference evidence="8 9" key="1">
    <citation type="submission" date="2015-12" db="EMBL/GenBank/DDBJ databases">
        <title>The genome of Folsomia candida.</title>
        <authorList>
            <person name="Faddeeva A."/>
            <person name="Derks M.F."/>
            <person name="Anvar Y."/>
            <person name="Smit S."/>
            <person name="Van Straalen N."/>
            <person name="Roelofs D."/>
        </authorList>
    </citation>
    <scope>NUCLEOTIDE SEQUENCE [LARGE SCALE GENOMIC DNA]</scope>
    <source>
        <strain evidence="8 9">VU population</strain>
        <tissue evidence="8">Whole body</tissue>
    </source>
</reference>
<evidence type="ECO:0000256" key="2">
    <source>
        <dbReference type="ARBA" id="ARBA00006678"/>
    </source>
</evidence>
<dbReference type="GO" id="GO:0003723">
    <property type="term" value="F:RNA binding"/>
    <property type="evidence" value="ECO:0007669"/>
    <property type="project" value="TreeGrafter"/>
</dbReference>
<name>A0A226EUD5_FOLCA</name>
<feature type="region of interest" description="Disordered" evidence="6">
    <location>
        <begin position="336"/>
        <end position="356"/>
    </location>
</feature>
<dbReference type="SUPFAM" id="SSF54211">
    <property type="entry name" value="Ribosomal protein S5 domain 2-like"/>
    <property type="match status" value="1"/>
</dbReference>
<dbReference type="InterPro" id="IPR020568">
    <property type="entry name" value="Ribosomal_Su5_D2-typ_SF"/>
</dbReference>